<proteinExistence type="predicted"/>
<dbReference type="Proteomes" id="UP000095283">
    <property type="component" value="Unplaced"/>
</dbReference>
<accession>A0A1I7WCC5</accession>
<organism evidence="1 2">
    <name type="scientific">Heterorhabditis bacteriophora</name>
    <name type="common">Entomopathogenic nematode worm</name>
    <dbReference type="NCBI Taxonomy" id="37862"/>
    <lineage>
        <taxon>Eukaryota</taxon>
        <taxon>Metazoa</taxon>
        <taxon>Ecdysozoa</taxon>
        <taxon>Nematoda</taxon>
        <taxon>Chromadorea</taxon>
        <taxon>Rhabditida</taxon>
        <taxon>Rhabditina</taxon>
        <taxon>Rhabditomorpha</taxon>
        <taxon>Strongyloidea</taxon>
        <taxon>Heterorhabditidae</taxon>
        <taxon>Heterorhabditis</taxon>
    </lineage>
</organism>
<evidence type="ECO:0000313" key="1">
    <source>
        <dbReference type="Proteomes" id="UP000095283"/>
    </source>
</evidence>
<protein>
    <submittedName>
        <fullName evidence="2">Uncharacterized protein</fullName>
    </submittedName>
</protein>
<name>A0A1I7WCC5_HETBA</name>
<keyword evidence="1" id="KW-1185">Reference proteome</keyword>
<dbReference type="AlphaFoldDB" id="A0A1I7WCC5"/>
<reference evidence="2" key="1">
    <citation type="submission" date="2016-11" db="UniProtKB">
        <authorList>
            <consortium name="WormBaseParasite"/>
        </authorList>
    </citation>
    <scope>IDENTIFICATION</scope>
</reference>
<evidence type="ECO:0000313" key="2">
    <source>
        <dbReference type="WBParaSite" id="Hba_02328"/>
    </source>
</evidence>
<sequence length="41" mass="4821">MKPLVIFEYSYSFSIKRNNKQLEEMSNLGTTQEILLLTLNI</sequence>
<dbReference type="WBParaSite" id="Hba_02328">
    <property type="protein sequence ID" value="Hba_02328"/>
    <property type="gene ID" value="Hba_02328"/>
</dbReference>